<protein>
    <submittedName>
        <fullName evidence="1">Probable dimethyladenosine transferase</fullName>
    </submittedName>
</protein>
<sequence>MAFPPDAVRVASLTLKQITSSLRVQSPYSFAQTAYDFMGGMWAAELVLAAVDARESAAISGWIASLNGPAGTFELDMAAMEYDGPYGAISADPAVAVAATARAQALVLQLAVAGDRVLPGDYLTLGRHLHIVTAAEAPTPAFRQSVTLWPRLRRPVAPGDPVAMRAAYGSWALAGPETVLSVSQARVRTRTLQIMEAL</sequence>
<name>A0A0D6AYT0_RHOSU</name>
<dbReference type="EMBL" id="AP014800">
    <property type="protein sequence ID" value="BAQ67599.1"/>
    <property type="molecule type" value="Genomic_DNA"/>
</dbReference>
<accession>A0A0D6AYT0</accession>
<proteinExistence type="predicted"/>
<keyword evidence="1" id="KW-0808">Transferase</keyword>
<evidence type="ECO:0000313" key="2">
    <source>
        <dbReference type="Proteomes" id="UP000064912"/>
    </source>
</evidence>
<reference evidence="1 2" key="1">
    <citation type="submission" date="2015-02" db="EMBL/GenBank/DDBJ databases">
        <title>Genome sequene of Rhodovulum sulfidophilum DSM 2351.</title>
        <authorList>
            <person name="Nagao N."/>
        </authorList>
    </citation>
    <scope>NUCLEOTIDE SEQUENCE [LARGE SCALE GENOMIC DNA]</scope>
    <source>
        <strain evidence="1 2">DSM 2351</strain>
    </source>
</reference>
<dbReference type="PATRIC" id="fig|35806.4.peg.440"/>
<organism evidence="1 2">
    <name type="scientific">Rhodovulum sulfidophilum</name>
    <name type="common">Rhodobacter sulfidophilus</name>
    <dbReference type="NCBI Taxonomy" id="35806"/>
    <lineage>
        <taxon>Bacteria</taxon>
        <taxon>Pseudomonadati</taxon>
        <taxon>Pseudomonadota</taxon>
        <taxon>Alphaproteobacteria</taxon>
        <taxon>Rhodobacterales</taxon>
        <taxon>Paracoccaceae</taxon>
        <taxon>Rhodovulum</taxon>
    </lineage>
</organism>
<dbReference type="AlphaFoldDB" id="A0A0D6AYT0"/>
<gene>
    <name evidence="1" type="ORF">NHU_00429</name>
</gene>
<dbReference type="KEGG" id="rsu:NHU_00429"/>
<dbReference type="GO" id="GO:0016740">
    <property type="term" value="F:transferase activity"/>
    <property type="evidence" value="ECO:0007669"/>
    <property type="project" value="UniProtKB-KW"/>
</dbReference>
<evidence type="ECO:0000313" key="1">
    <source>
        <dbReference type="EMBL" id="BAQ67599.1"/>
    </source>
</evidence>
<dbReference type="Proteomes" id="UP000064912">
    <property type="component" value="Chromosome"/>
</dbReference>